<dbReference type="EMBL" id="JASGXD010000009">
    <property type="protein sequence ID" value="KAK6003450.1"/>
    <property type="molecule type" value="Genomic_DNA"/>
</dbReference>
<feature type="region of interest" description="Disordered" evidence="1">
    <location>
        <begin position="216"/>
        <end position="241"/>
    </location>
</feature>
<protein>
    <submittedName>
        <fullName evidence="2">Uncharacterized protein</fullName>
    </submittedName>
</protein>
<reference evidence="2 3" key="1">
    <citation type="submission" date="2023-11" db="EMBL/GenBank/DDBJ databases">
        <title>Draft genome sequence and annotation of the polyextremotolerant black yeast-like fungus Aureobasidium pullulans NRRL 62042.</title>
        <authorList>
            <person name="Dielentheis-Frenken M.R.E."/>
            <person name="Wibberg D."/>
            <person name="Blank L.M."/>
            <person name="Tiso T."/>
        </authorList>
    </citation>
    <scope>NUCLEOTIDE SEQUENCE [LARGE SCALE GENOMIC DNA]</scope>
    <source>
        <strain evidence="2 3">NRRL 62042</strain>
    </source>
</reference>
<proteinExistence type="predicted"/>
<dbReference type="Proteomes" id="UP001341245">
    <property type="component" value="Unassembled WGS sequence"/>
</dbReference>
<evidence type="ECO:0000313" key="2">
    <source>
        <dbReference type="EMBL" id="KAK6003450.1"/>
    </source>
</evidence>
<sequence>MKIPTFFLRTNMRLLIFQAFVAWICIRCHNLPIPSGIGFALTSTLGNYVNTAKDILDSRYGFILPWEATFFLPIVMEEYILDNMPELAILLGTSPCAERVSKKDPMTKLCIPEIAYHCNRYAEMHGKRHAQVSLRIMEACWESQHTDIKTASKHHETCHKHEPVELIQLIGCMKAMEYWEKKKEICGKTAPVMHCIAEFGAYEAVAPLQKKILEKREKEKMSEETTVEADENTDAGKEAEQ</sequence>
<evidence type="ECO:0000313" key="3">
    <source>
        <dbReference type="Proteomes" id="UP001341245"/>
    </source>
</evidence>
<gene>
    <name evidence="2" type="ORF">QM012_009221</name>
</gene>
<comment type="caution">
    <text evidence="2">The sequence shown here is derived from an EMBL/GenBank/DDBJ whole genome shotgun (WGS) entry which is preliminary data.</text>
</comment>
<organism evidence="2 3">
    <name type="scientific">Aureobasidium pullulans</name>
    <name type="common">Black yeast</name>
    <name type="synonym">Pullularia pullulans</name>
    <dbReference type="NCBI Taxonomy" id="5580"/>
    <lineage>
        <taxon>Eukaryota</taxon>
        <taxon>Fungi</taxon>
        <taxon>Dikarya</taxon>
        <taxon>Ascomycota</taxon>
        <taxon>Pezizomycotina</taxon>
        <taxon>Dothideomycetes</taxon>
        <taxon>Dothideomycetidae</taxon>
        <taxon>Dothideales</taxon>
        <taxon>Saccotheciaceae</taxon>
        <taxon>Aureobasidium</taxon>
    </lineage>
</organism>
<keyword evidence="3" id="KW-1185">Reference proteome</keyword>
<name>A0ABR0TGA8_AURPU</name>
<accession>A0ABR0TGA8</accession>
<evidence type="ECO:0000256" key="1">
    <source>
        <dbReference type="SAM" id="MobiDB-lite"/>
    </source>
</evidence>